<evidence type="ECO:0000256" key="1">
    <source>
        <dbReference type="SAM" id="SignalP"/>
    </source>
</evidence>
<dbReference type="EMBL" id="CP001802">
    <property type="protein sequence ID" value="ACY23607.1"/>
    <property type="molecule type" value="Genomic_DNA"/>
</dbReference>
<keyword evidence="1" id="KW-0732">Signal</keyword>
<sequence length="330" mass="34877">MRLWGAAIIGICVVGLSSLLVGPSSAAPRPPAPVAVGAFYTDTTTIGGVPTFAGITGFDRVANGRYVLIPKDSAPGRFFTGSIRYASGVGGFQSTGIDGGAPILGPGNLPLLPGAAQFEGIRRAGSGYVVVSGGAQPFVRLIGSIGLYGRDLPLPTAWRPTKNTGLDPRRGLTGVAVGPGGQISVLTAGGLRQDPANAARLLTFGRTNPEFTYRTDRDTRAADILAINATDYLVLERGAGRVTRIFFTTTRGADRVTGKSRLTGQEKAMPKRLIFSSSGVPRLNTGNMSGLAWGNWQPDLPWQRYRARTLFVITDDAVTRVHSFEVHLPR</sequence>
<accession>D0L6P7</accession>
<evidence type="ECO:0000313" key="3">
    <source>
        <dbReference type="EMBL" id="ACY23607.1"/>
    </source>
</evidence>
<feature type="domain" description="Phytase-like" evidence="2">
    <location>
        <begin position="51"/>
        <end position="316"/>
    </location>
</feature>
<feature type="signal peptide" evidence="1">
    <location>
        <begin position="1"/>
        <end position="26"/>
    </location>
</feature>
<evidence type="ECO:0000313" key="4">
    <source>
        <dbReference type="Proteomes" id="UP000001219"/>
    </source>
</evidence>
<dbReference type="KEGG" id="gbr:Gbro_4474"/>
<dbReference type="Pfam" id="PF13449">
    <property type="entry name" value="Phytase-like"/>
    <property type="match status" value="1"/>
</dbReference>
<evidence type="ECO:0000259" key="2">
    <source>
        <dbReference type="Pfam" id="PF13449"/>
    </source>
</evidence>
<name>D0L6P7_GORB4</name>
<dbReference type="HOGENOM" id="CLU_841360_0_0_11"/>
<feature type="chain" id="PRO_5003011125" description="Phytase-like domain-containing protein" evidence="1">
    <location>
        <begin position="27"/>
        <end position="330"/>
    </location>
</feature>
<dbReference type="InterPro" id="IPR027372">
    <property type="entry name" value="Phytase-like_dom"/>
</dbReference>
<dbReference type="Proteomes" id="UP000001219">
    <property type="component" value="Chromosome"/>
</dbReference>
<reference evidence="3 4" key="2">
    <citation type="journal article" date="2010" name="Stand. Genomic Sci.">
        <title>Complete genome sequence of Gordonia bronchialis type strain (3410).</title>
        <authorList>
            <person name="Ivanova N."/>
            <person name="Sikorski J."/>
            <person name="Jando M."/>
            <person name="Lapidus A."/>
            <person name="Nolan M."/>
            <person name="Lucas S."/>
            <person name="Del Rio T.G."/>
            <person name="Tice H."/>
            <person name="Copeland A."/>
            <person name="Cheng J.F."/>
            <person name="Chen F."/>
            <person name="Bruce D."/>
            <person name="Goodwin L."/>
            <person name="Pitluck S."/>
            <person name="Mavromatis K."/>
            <person name="Ovchinnikova G."/>
            <person name="Pati A."/>
            <person name="Chen A."/>
            <person name="Palaniappan K."/>
            <person name="Land M."/>
            <person name="Hauser L."/>
            <person name="Chang Y.J."/>
            <person name="Jeffries C.D."/>
            <person name="Chain P."/>
            <person name="Saunders E."/>
            <person name="Han C."/>
            <person name="Detter J.C."/>
            <person name="Brettin T."/>
            <person name="Rohde M."/>
            <person name="Goker M."/>
            <person name="Bristow J."/>
            <person name="Eisen J.A."/>
            <person name="Markowitz V."/>
            <person name="Hugenholtz P."/>
            <person name="Klenk H.P."/>
            <person name="Kyrpides N.C."/>
        </authorList>
    </citation>
    <scope>NUCLEOTIDE SEQUENCE [LARGE SCALE GENOMIC DNA]</scope>
    <source>
        <strain evidence="4">ATCC 25592 / DSM 43247 / BCRC 13721 / JCM 3198 / KCTC 3076 / NBRC 16047 / NCTC 10667</strain>
    </source>
</reference>
<protein>
    <recommendedName>
        <fullName evidence="2">Phytase-like domain-containing protein</fullName>
    </recommendedName>
</protein>
<dbReference type="eggNOG" id="COG4222">
    <property type="taxonomic scope" value="Bacteria"/>
</dbReference>
<keyword evidence="4" id="KW-1185">Reference proteome</keyword>
<organism evidence="3 4">
    <name type="scientific">Gordonia bronchialis (strain ATCC 25592 / DSM 43247 / BCRC 13721 / JCM 3198 / KCTC 3076 / NBRC 16047 / NCTC 10667)</name>
    <name type="common">Rhodococcus bronchialis</name>
    <dbReference type="NCBI Taxonomy" id="526226"/>
    <lineage>
        <taxon>Bacteria</taxon>
        <taxon>Bacillati</taxon>
        <taxon>Actinomycetota</taxon>
        <taxon>Actinomycetes</taxon>
        <taxon>Mycobacteriales</taxon>
        <taxon>Gordoniaceae</taxon>
        <taxon>Gordonia</taxon>
    </lineage>
</organism>
<gene>
    <name evidence="3" type="ordered locus">Gbro_4474</name>
</gene>
<proteinExistence type="predicted"/>
<dbReference type="AlphaFoldDB" id="D0L6P7"/>
<dbReference type="STRING" id="526226.Gbro_4474"/>
<reference evidence="4" key="1">
    <citation type="submission" date="2009-10" db="EMBL/GenBank/DDBJ databases">
        <title>The complete chromosome of Gordonia bronchialis DSM 43247.</title>
        <authorList>
            <consortium name="US DOE Joint Genome Institute (JGI-PGF)"/>
            <person name="Lucas S."/>
            <person name="Copeland A."/>
            <person name="Lapidus A."/>
            <person name="Glavina del Rio T."/>
            <person name="Dalin E."/>
            <person name="Tice H."/>
            <person name="Bruce D."/>
            <person name="Goodwin L."/>
            <person name="Pitluck S."/>
            <person name="Kyrpides N."/>
            <person name="Mavromatis K."/>
            <person name="Ivanova N."/>
            <person name="Ovchinnikova G."/>
            <person name="Saunders E."/>
            <person name="Brettin T."/>
            <person name="Detter J.C."/>
            <person name="Han C."/>
            <person name="Larimer F."/>
            <person name="Land M."/>
            <person name="Hauser L."/>
            <person name="Markowitz V."/>
            <person name="Cheng J.-F."/>
            <person name="Hugenholtz P."/>
            <person name="Woyke T."/>
            <person name="Wu D."/>
            <person name="Jando M."/>
            <person name="Schneider S."/>
            <person name="Goeker M."/>
            <person name="Klenk H.-P."/>
            <person name="Eisen J.A."/>
        </authorList>
    </citation>
    <scope>NUCLEOTIDE SEQUENCE [LARGE SCALE GENOMIC DNA]</scope>
    <source>
        <strain evidence="4">ATCC 25592 / DSM 43247 / BCRC 13721 / JCM 3198 / KCTC 3076 / NBRC 16047 / NCTC 10667</strain>
    </source>
</reference>